<feature type="region of interest" description="Disordered" evidence="1">
    <location>
        <begin position="548"/>
        <end position="624"/>
    </location>
</feature>
<evidence type="ECO:0000259" key="2">
    <source>
        <dbReference type="PROSITE" id="PS51469"/>
    </source>
</evidence>
<feature type="compositionally biased region" description="Polar residues" evidence="1">
    <location>
        <begin position="284"/>
        <end position="312"/>
    </location>
</feature>
<evidence type="ECO:0000313" key="4">
    <source>
        <dbReference type="Proteomes" id="UP000294003"/>
    </source>
</evidence>
<sequence>MALEGFRHRVTRSQAQAAKAYGEPPAADLPGLFPVHDGSYGVNTLINLDSSSKRGRGTKNAGLVNESDEDRLFMRRVHGKDGKRFDMKSNIRKAINQTIKNAEKDHNPDAGVVNPDEQPAGQPTDQPARQPAGQPAGQPARQPADAPNTGSAQHVDAPNAENTRPASTSNSGNTRHGNERPNSPPRIHPSYGSDRSPLQPQAPHLPRYNGPITPASGSDRDIFARNPPYARPELRAQSQYDIVNNRHPSDPPIGRAPPPYGVPTGRGSSAPYSSPSRPDSSRSFNTESGLFGSATLQTPRPDSGTPNPQTGWTADDELNFRLTGRLSSEESVASGMRDPSPDQLPYGPLPLFLHPAAHFGDKGGGSGGAPKKTNTSQPSSKNPGRRPQKNRNEQNTENQPVNNNASPRQRRNDPRQANPDANNRRQPAPEESNNVPPDNPVVNNPQLPAREPANNRDPANRRSPNENRANQNAPAALSTAGLTADELRHIQERVRDMRLPRRGDRHAPQPLPALSLATLSPAEIDATKALAASMGRDQATVQKIIESLNTAEQRPSSSSSGSRPGTPKSQNAPRPDPRRQNREALYPGLPPASGNGNVPPVPPNHRPLHNTPPPPATPDRDVPPVPFQGRMHWIGQIWQTSAHWFFRWVWKALTAAAIMFIMWAFFGVSTKLSKGESLQWYGLSQPKANIVQLLPDSSGLADALATPRKFLSRDEWKFVWGESDTGAWRKGESADGKLLDDVQKHIPKVVHVERDKNGKFKISQDFWHALKELIKSDEDLFKGCKGCKIDDEQLRVIKSRLESEGLLAIGSKNKSKDGVSTKDVERIVDKSVARSWGDWLERNQEELKKTGDGISRDEFMRLLREEIKPYQSEVRQELEGMDERIKGIVQELTKLRDLPAAPSGMTKPEIEALVKATVKKVVDKAKLDAAVNGQIKGHASDVVFNQVNFFGIGSGAVIDPKTSSPPWKLPKNQFKSKKWMDKDGYKPRPRTSALSAWGEEGDCFCAGPDRKTGGAGPNSIGVVISRNIIPQHLVVEHMLPGATLDPGAMPKDIEVWAYIEDVTLRKEVTAFSEAQFPNTPREVALNEGFVKIGHFLYENKDYGDGVQVFKMSDRLTEIGAITNNLVVRAVSNYGADHTCFYRLRMYGDVVEREGNPQYASMKWF</sequence>
<dbReference type="Proteomes" id="UP000294003">
    <property type="component" value="Unassembled WGS sequence"/>
</dbReference>
<feature type="compositionally biased region" description="Basic and acidic residues" evidence="1">
    <location>
        <begin position="485"/>
        <end position="507"/>
    </location>
</feature>
<feature type="compositionally biased region" description="Polar residues" evidence="1">
    <location>
        <begin position="160"/>
        <end position="175"/>
    </location>
</feature>
<evidence type="ECO:0000313" key="3">
    <source>
        <dbReference type="EMBL" id="RYO91013.1"/>
    </source>
</evidence>
<proteinExistence type="predicted"/>
<feature type="compositionally biased region" description="Polar residues" evidence="1">
    <location>
        <begin position="372"/>
        <end position="382"/>
    </location>
</feature>
<feature type="compositionally biased region" description="Low complexity" evidence="1">
    <location>
        <begin position="554"/>
        <end position="565"/>
    </location>
</feature>
<dbReference type="Pfam" id="PF07738">
    <property type="entry name" value="Sad1_UNC"/>
    <property type="match status" value="1"/>
</dbReference>
<feature type="compositionally biased region" description="Low complexity" evidence="1">
    <location>
        <begin position="433"/>
        <end position="445"/>
    </location>
</feature>
<keyword evidence="4" id="KW-1185">Reference proteome</keyword>
<protein>
    <recommendedName>
        <fullName evidence="2">SUN domain-containing protein</fullName>
    </recommendedName>
</protein>
<feature type="compositionally biased region" description="Low complexity" evidence="1">
    <location>
        <begin position="266"/>
        <end position="283"/>
    </location>
</feature>
<evidence type="ECO:0000256" key="1">
    <source>
        <dbReference type="SAM" id="MobiDB-lite"/>
    </source>
</evidence>
<feature type="region of interest" description="Disordered" evidence="1">
    <location>
        <begin position="102"/>
        <end position="514"/>
    </location>
</feature>
<dbReference type="Gene3D" id="2.60.120.260">
    <property type="entry name" value="Galactose-binding domain-like"/>
    <property type="match status" value="1"/>
</dbReference>
<dbReference type="EMBL" id="QJNS01000046">
    <property type="protein sequence ID" value="RYO91013.1"/>
    <property type="molecule type" value="Genomic_DNA"/>
</dbReference>
<gene>
    <name evidence="3" type="ORF">DL762_002444</name>
</gene>
<feature type="compositionally biased region" description="Pro residues" evidence="1">
    <location>
        <begin position="250"/>
        <end position="261"/>
    </location>
</feature>
<accession>A0ABY0HDI6</accession>
<name>A0ABY0HDI6_9PEZI</name>
<comment type="caution">
    <text evidence="3">The sequence shown here is derived from an EMBL/GenBank/DDBJ whole genome shotgun (WGS) entry which is preliminary data.</text>
</comment>
<reference evidence="3 4" key="1">
    <citation type="submission" date="2018-06" db="EMBL/GenBank/DDBJ databases">
        <title>Complete Genomes of Monosporascus.</title>
        <authorList>
            <person name="Robinson A.J."/>
            <person name="Natvig D.O."/>
        </authorList>
    </citation>
    <scope>NUCLEOTIDE SEQUENCE [LARGE SCALE GENOMIC DNA]</scope>
    <source>
        <strain evidence="3 4">CBS 609.92</strain>
    </source>
</reference>
<organism evidence="3 4">
    <name type="scientific">Monosporascus cannonballus</name>
    <dbReference type="NCBI Taxonomy" id="155416"/>
    <lineage>
        <taxon>Eukaryota</taxon>
        <taxon>Fungi</taxon>
        <taxon>Dikarya</taxon>
        <taxon>Ascomycota</taxon>
        <taxon>Pezizomycotina</taxon>
        <taxon>Sordariomycetes</taxon>
        <taxon>Xylariomycetidae</taxon>
        <taxon>Xylariales</taxon>
        <taxon>Xylariales incertae sedis</taxon>
        <taxon>Monosporascus</taxon>
    </lineage>
</organism>
<dbReference type="PROSITE" id="PS51469">
    <property type="entry name" value="SUN"/>
    <property type="match status" value="1"/>
</dbReference>
<feature type="compositionally biased region" description="Polar residues" evidence="1">
    <location>
        <begin position="393"/>
        <end position="407"/>
    </location>
</feature>
<feature type="compositionally biased region" description="Pro residues" evidence="1">
    <location>
        <begin position="599"/>
        <end position="617"/>
    </location>
</feature>
<feature type="domain" description="SUN" evidence="2">
    <location>
        <begin position="955"/>
        <end position="1150"/>
    </location>
</feature>
<dbReference type="InterPro" id="IPR012919">
    <property type="entry name" value="SUN_dom"/>
</dbReference>